<dbReference type="PANTHER" id="PTHR31912:SF34">
    <property type="entry name" value="NOTOCHORD-RELATED PROTEIN"/>
    <property type="match status" value="1"/>
</dbReference>
<evidence type="ECO:0000313" key="2">
    <source>
        <dbReference type="EnsemblMetazoa" id="XP_019858279.1"/>
    </source>
</evidence>
<dbReference type="AlphaFoldDB" id="A0AAN0JMQ2"/>
<dbReference type="SMART" id="SM00355">
    <property type="entry name" value="ZnF_C2H2"/>
    <property type="match status" value="2"/>
</dbReference>
<feature type="domain" description="C2H2-type" evidence="1">
    <location>
        <begin position="45"/>
        <end position="70"/>
    </location>
</feature>
<protein>
    <recommendedName>
        <fullName evidence="1">C2H2-type domain-containing protein</fullName>
    </recommendedName>
</protein>
<accession>A0AAN0JMQ2</accession>
<dbReference type="Proteomes" id="UP000007879">
    <property type="component" value="Unassembled WGS sequence"/>
</dbReference>
<organism evidence="2 3">
    <name type="scientific">Amphimedon queenslandica</name>
    <name type="common">Sponge</name>
    <dbReference type="NCBI Taxonomy" id="400682"/>
    <lineage>
        <taxon>Eukaryota</taxon>
        <taxon>Metazoa</taxon>
        <taxon>Porifera</taxon>
        <taxon>Demospongiae</taxon>
        <taxon>Heteroscleromorpha</taxon>
        <taxon>Haplosclerida</taxon>
        <taxon>Niphatidae</taxon>
        <taxon>Amphimedon</taxon>
    </lineage>
</organism>
<dbReference type="PANTHER" id="PTHR31912">
    <property type="entry name" value="IP13529P"/>
    <property type="match status" value="1"/>
</dbReference>
<evidence type="ECO:0000313" key="3">
    <source>
        <dbReference type="Proteomes" id="UP000007879"/>
    </source>
</evidence>
<reference evidence="2" key="2">
    <citation type="submission" date="2024-06" db="UniProtKB">
        <authorList>
            <consortium name="EnsemblMetazoa"/>
        </authorList>
    </citation>
    <scope>IDENTIFICATION</scope>
</reference>
<name>A0AAN0JMQ2_AMPQE</name>
<proteinExistence type="predicted"/>
<dbReference type="EnsemblMetazoa" id="XM_020002720.1">
    <property type="protein sequence ID" value="XP_019858279.1"/>
    <property type="gene ID" value="LOC109586523"/>
</dbReference>
<dbReference type="GeneID" id="109586523"/>
<evidence type="ECO:0000259" key="1">
    <source>
        <dbReference type="SMART" id="SM00355"/>
    </source>
</evidence>
<sequence length="706" mass="81327">MAAALQLPRRQLHSCWLCDSFVSSSFSDIVRHIGSIHSHYPNFRVSCGICGCVAQFHNFVTYKSHLYKNHLAVLKGQSEPHLSFFNSLPSQVNEDHWEARHDDNTEQIFEIQCSINEDSDDDEIEEHIFNSQPLEDDDDEATKKSKALFILKTSEVRKLTLTAVNNILGDVQQLIEVALTDAQKKTQRSLMSCGIDVSIVPDFEANFTSAMKPFDGIDTEYLQMKYFKETLGLIEPREIILGSSVFFNSSGLKRNFDKFYYVPFKATIQSLMNSAFLLDQISSPHSSNDYIMEDYCDGDQFHTHPLFSCDPYSLQVILYYDDMEVVNPLGSNTKTHKLGMFYFTLGNIHPYYRSTVRHIYLLSIAYTLDIEKYGIDEILKPFMNEIKEFEEDCGCEISVNGFSQYLRGSLSVCCADNLASQLLGGFKALNAALRKCRWCMGTQSLIQTEFREQYFLRRDRNSYKKHCQYLDGPLHDHLSTTYGISRNSILNSSKYFHCADGLPPDCMHDVLEGVLPYTVKLLLLTFIQHKHYFTLEEFNDRICYFPFGACESEKPATISSTSLMSSDKSLRQSATEMWCLGRYLPLLIGDLVSEDDEHWSNMLTLCEIVDNIFGPKCSSKSLDHLDHLIRLFLTQFKTLYPDQSIIPKMHYLIHYPSCMRRFGPLSRHWCMRFEAKNNYFKEMAHVIGNYKNIAKTLSLRHQLIHG</sequence>
<feature type="domain" description="C2H2-type" evidence="1">
    <location>
        <begin position="13"/>
        <end position="37"/>
    </location>
</feature>
<dbReference type="KEGG" id="aqu:109586523"/>
<reference evidence="3" key="1">
    <citation type="journal article" date="2010" name="Nature">
        <title>The Amphimedon queenslandica genome and the evolution of animal complexity.</title>
        <authorList>
            <person name="Srivastava M."/>
            <person name="Simakov O."/>
            <person name="Chapman J."/>
            <person name="Fahey B."/>
            <person name="Gauthier M.E."/>
            <person name="Mitros T."/>
            <person name="Richards G.S."/>
            <person name="Conaco C."/>
            <person name="Dacre M."/>
            <person name="Hellsten U."/>
            <person name="Larroux C."/>
            <person name="Putnam N.H."/>
            <person name="Stanke M."/>
            <person name="Adamska M."/>
            <person name="Darling A."/>
            <person name="Degnan S.M."/>
            <person name="Oakley T.H."/>
            <person name="Plachetzki D.C."/>
            <person name="Zhai Y."/>
            <person name="Adamski M."/>
            <person name="Calcino A."/>
            <person name="Cummins S.F."/>
            <person name="Goodstein D.M."/>
            <person name="Harris C."/>
            <person name="Jackson D.J."/>
            <person name="Leys S.P."/>
            <person name="Shu S."/>
            <person name="Woodcroft B.J."/>
            <person name="Vervoort M."/>
            <person name="Kosik K.S."/>
            <person name="Manning G."/>
            <person name="Degnan B.M."/>
            <person name="Rokhsar D.S."/>
        </authorList>
    </citation>
    <scope>NUCLEOTIDE SEQUENCE [LARGE SCALE GENOMIC DNA]</scope>
</reference>
<dbReference type="InterPro" id="IPR013087">
    <property type="entry name" value="Znf_C2H2_type"/>
</dbReference>
<dbReference type="RefSeq" id="XP_019858279.1">
    <property type="nucleotide sequence ID" value="XM_020002720.1"/>
</dbReference>
<keyword evidence="3" id="KW-1185">Reference proteome</keyword>